<gene>
    <name evidence="1" type="primary">Necator_chrX.g24209</name>
    <name evidence="2" type="synonym">Necator_chrX.g25306</name>
    <name evidence="1" type="ORF">RB195_024044</name>
    <name evidence="2" type="ORF">RB195_025140</name>
</gene>
<evidence type="ECO:0000313" key="2">
    <source>
        <dbReference type="EMBL" id="KAK6765089.1"/>
    </source>
</evidence>
<reference evidence="1 3" key="1">
    <citation type="submission" date="2023-08" db="EMBL/GenBank/DDBJ databases">
        <title>A Necator americanus chromosomal reference genome.</title>
        <authorList>
            <person name="Ilik V."/>
            <person name="Petrzelkova K.J."/>
            <person name="Pardy F."/>
            <person name="Fuh T."/>
            <person name="Niatou-Singa F.S."/>
            <person name="Gouil Q."/>
            <person name="Baker L."/>
            <person name="Ritchie M.E."/>
            <person name="Jex A.R."/>
            <person name="Gazzola D."/>
            <person name="Li H."/>
            <person name="Toshio Fujiwara R."/>
            <person name="Zhan B."/>
            <person name="Aroian R.V."/>
            <person name="Pafco B."/>
            <person name="Schwarz E.M."/>
        </authorList>
    </citation>
    <scope>NUCLEOTIDE SEQUENCE [LARGE SCALE GENOMIC DNA]</scope>
    <source>
        <strain evidence="1 3">Aroian</strain>
        <tissue evidence="1">Whole animal</tissue>
    </source>
</reference>
<dbReference type="EMBL" id="JAVFWL010000006">
    <property type="protein sequence ID" value="KAK6763568.1"/>
    <property type="molecule type" value="Genomic_DNA"/>
</dbReference>
<protein>
    <submittedName>
        <fullName evidence="1">Uncharacterized protein</fullName>
    </submittedName>
</protein>
<dbReference type="Proteomes" id="UP001303046">
    <property type="component" value="Unassembled WGS sequence"/>
</dbReference>
<accession>A0ABR1ELP8</accession>
<proteinExistence type="predicted"/>
<keyword evidence="3" id="KW-1185">Reference proteome</keyword>
<dbReference type="EMBL" id="JAVFWL010000006">
    <property type="protein sequence ID" value="KAK6765089.1"/>
    <property type="molecule type" value="Genomic_DNA"/>
</dbReference>
<name>A0ABR1ELP8_NECAM</name>
<sequence length="92" mass="9993">MWQICEGYRLEDGAGQRSLSAIANNIQCAWELLTLGRIPEGVVKWQTVSENAVLTYAAYRRLAGKAPNQGNQAMATSSCTTAHQIAMASVSY</sequence>
<evidence type="ECO:0000313" key="3">
    <source>
        <dbReference type="Proteomes" id="UP001303046"/>
    </source>
</evidence>
<evidence type="ECO:0000313" key="1">
    <source>
        <dbReference type="EMBL" id="KAK6763568.1"/>
    </source>
</evidence>
<organism evidence="1 3">
    <name type="scientific">Necator americanus</name>
    <name type="common">Human hookworm</name>
    <dbReference type="NCBI Taxonomy" id="51031"/>
    <lineage>
        <taxon>Eukaryota</taxon>
        <taxon>Metazoa</taxon>
        <taxon>Ecdysozoa</taxon>
        <taxon>Nematoda</taxon>
        <taxon>Chromadorea</taxon>
        <taxon>Rhabditida</taxon>
        <taxon>Rhabditina</taxon>
        <taxon>Rhabditomorpha</taxon>
        <taxon>Strongyloidea</taxon>
        <taxon>Ancylostomatidae</taxon>
        <taxon>Bunostominae</taxon>
        <taxon>Necator</taxon>
    </lineage>
</organism>
<comment type="caution">
    <text evidence="1">The sequence shown here is derived from an EMBL/GenBank/DDBJ whole genome shotgun (WGS) entry which is preliminary data.</text>
</comment>